<evidence type="ECO:0000313" key="1">
    <source>
        <dbReference type="EMBL" id="TDE15414.1"/>
    </source>
</evidence>
<sequence>MNGKEIFDYYQSAALRNGFGSAEFRYGNLLFEALRIEGEEKIFKMLEEARSSGKRIGLGYSTPPKDTDMEPDLVIMV</sequence>
<organism evidence="1 2">
    <name type="scientific">Dyadobacter psychrotolerans</name>
    <dbReference type="NCBI Taxonomy" id="2541721"/>
    <lineage>
        <taxon>Bacteria</taxon>
        <taxon>Pseudomonadati</taxon>
        <taxon>Bacteroidota</taxon>
        <taxon>Cytophagia</taxon>
        <taxon>Cytophagales</taxon>
        <taxon>Spirosomataceae</taxon>
        <taxon>Dyadobacter</taxon>
    </lineage>
</organism>
<dbReference type="OrthoDB" id="964453at2"/>
<keyword evidence="2" id="KW-1185">Reference proteome</keyword>
<dbReference type="RefSeq" id="WP_131958677.1">
    <property type="nucleotide sequence ID" value="NZ_SMFL01000004.1"/>
</dbReference>
<dbReference type="Proteomes" id="UP000294850">
    <property type="component" value="Unassembled WGS sequence"/>
</dbReference>
<name>A0A4R5DST3_9BACT</name>
<dbReference type="AlphaFoldDB" id="A0A4R5DST3"/>
<comment type="caution">
    <text evidence="1">The sequence shown here is derived from an EMBL/GenBank/DDBJ whole genome shotgun (WGS) entry which is preliminary data.</text>
</comment>
<gene>
    <name evidence="1" type="ORF">E0F88_12950</name>
</gene>
<protein>
    <submittedName>
        <fullName evidence="1">Uncharacterized protein</fullName>
    </submittedName>
</protein>
<evidence type="ECO:0000313" key="2">
    <source>
        <dbReference type="Proteomes" id="UP000294850"/>
    </source>
</evidence>
<accession>A0A4R5DST3</accession>
<reference evidence="1 2" key="1">
    <citation type="submission" date="2019-03" db="EMBL/GenBank/DDBJ databases">
        <title>Dyadobacter AR-3-6 sp. nov., isolated from arctic soil.</title>
        <authorList>
            <person name="Chaudhary D.K."/>
        </authorList>
    </citation>
    <scope>NUCLEOTIDE SEQUENCE [LARGE SCALE GENOMIC DNA]</scope>
    <source>
        <strain evidence="1 2">AR-3-6</strain>
    </source>
</reference>
<dbReference type="EMBL" id="SMFL01000004">
    <property type="protein sequence ID" value="TDE15414.1"/>
    <property type="molecule type" value="Genomic_DNA"/>
</dbReference>
<proteinExistence type="predicted"/>